<dbReference type="Proteomes" id="UP000701801">
    <property type="component" value="Unassembled WGS sequence"/>
</dbReference>
<name>A0A9N9LYZ9_9HELO</name>
<dbReference type="AlphaFoldDB" id="A0A9N9LYZ9"/>
<dbReference type="OrthoDB" id="10285767at2759"/>
<evidence type="ECO:0000313" key="1">
    <source>
        <dbReference type="EMBL" id="CAG8981670.1"/>
    </source>
</evidence>
<accession>A0A9N9LYZ9</accession>
<proteinExistence type="predicted"/>
<keyword evidence="2" id="KW-1185">Reference proteome</keyword>
<dbReference type="EMBL" id="CAJVRM010000507">
    <property type="protein sequence ID" value="CAG8981670.1"/>
    <property type="molecule type" value="Genomic_DNA"/>
</dbReference>
<evidence type="ECO:0000313" key="2">
    <source>
        <dbReference type="Proteomes" id="UP000701801"/>
    </source>
</evidence>
<reference evidence="1" key="1">
    <citation type="submission" date="2021-07" db="EMBL/GenBank/DDBJ databases">
        <authorList>
            <person name="Durling M."/>
        </authorList>
    </citation>
    <scope>NUCLEOTIDE SEQUENCE</scope>
</reference>
<organism evidence="1 2">
    <name type="scientific">Hymenoscyphus albidus</name>
    <dbReference type="NCBI Taxonomy" id="595503"/>
    <lineage>
        <taxon>Eukaryota</taxon>
        <taxon>Fungi</taxon>
        <taxon>Dikarya</taxon>
        <taxon>Ascomycota</taxon>
        <taxon>Pezizomycotina</taxon>
        <taxon>Leotiomycetes</taxon>
        <taxon>Helotiales</taxon>
        <taxon>Helotiaceae</taxon>
        <taxon>Hymenoscyphus</taxon>
    </lineage>
</organism>
<gene>
    <name evidence="1" type="ORF">HYALB_00006541</name>
</gene>
<sequence>MTDRWLLVGQGHEYWGTVLKHMERSAGENVLVSTIDDTIPNTPHPYPPLPPLAVDALGPPRFVAQWKTRSVNKPVRTQDCISTGFAVTGVIPTLDQRHNPRMKMLGAAASLTAVDGGLMHRRLGSRRASDDLGIRSLPGIWLDVARLKGKAVKGRGSLLPGVPTLLRSRFATFHDDDP</sequence>
<comment type="caution">
    <text evidence="1">The sequence shown here is derived from an EMBL/GenBank/DDBJ whole genome shotgun (WGS) entry which is preliminary data.</text>
</comment>
<protein>
    <submittedName>
        <fullName evidence="1">Uncharacterized protein</fullName>
    </submittedName>
</protein>